<keyword evidence="2 8" id="KW-0812">Transmembrane</keyword>
<comment type="caution">
    <text evidence="10">The sequence shown here is derived from an EMBL/GenBank/DDBJ whole genome shotgun (WGS) entry which is preliminary data.</text>
</comment>
<reference evidence="10" key="1">
    <citation type="submission" date="2019-04" db="EMBL/GenBank/DDBJ databases">
        <title>Genome assembly of Zosterops borbonicus 15179.</title>
        <authorList>
            <person name="Leroy T."/>
            <person name="Anselmetti Y."/>
            <person name="Tilak M.-K."/>
            <person name="Nabholz B."/>
        </authorList>
    </citation>
    <scope>NUCLEOTIDE SEQUENCE</scope>
    <source>
        <strain evidence="10">HGM_15179</strain>
        <tissue evidence="10">Muscle</tissue>
    </source>
</reference>
<dbReference type="InterPro" id="IPR012337">
    <property type="entry name" value="RNaseH-like_sf"/>
</dbReference>
<dbReference type="InterPro" id="IPR026234">
    <property type="entry name" value="MRGPCRFAMILY"/>
</dbReference>
<evidence type="ECO:0000256" key="1">
    <source>
        <dbReference type="ARBA" id="ARBA00004141"/>
    </source>
</evidence>
<protein>
    <recommendedName>
        <fullName evidence="9">Integrase catalytic domain-containing protein</fullName>
    </recommendedName>
</protein>
<dbReference type="Proteomes" id="UP000796761">
    <property type="component" value="Unassembled WGS sequence"/>
</dbReference>
<keyword evidence="4" id="KW-0297">G-protein coupled receptor</keyword>
<feature type="transmembrane region" description="Helical" evidence="8">
    <location>
        <begin position="177"/>
        <end position="196"/>
    </location>
</feature>
<dbReference type="GO" id="GO:0003676">
    <property type="term" value="F:nucleic acid binding"/>
    <property type="evidence" value="ECO:0007669"/>
    <property type="project" value="InterPro"/>
</dbReference>
<evidence type="ECO:0000256" key="6">
    <source>
        <dbReference type="ARBA" id="ARBA00023170"/>
    </source>
</evidence>
<keyword evidence="7" id="KW-0807">Transducer</keyword>
<name>A0A8K1D9Q4_9PASS</name>
<dbReference type="Gene3D" id="3.30.420.10">
    <property type="entry name" value="Ribonuclease H-like superfamily/Ribonuclease H"/>
    <property type="match status" value="1"/>
</dbReference>
<feature type="transmembrane region" description="Helical" evidence="8">
    <location>
        <begin position="135"/>
        <end position="156"/>
    </location>
</feature>
<keyword evidence="3 8" id="KW-1133">Transmembrane helix</keyword>
<dbReference type="GO" id="GO:0004930">
    <property type="term" value="F:G protein-coupled receptor activity"/>
    <property type="evidence" value="ECO:0007669"/>
    <property type="project" value="UniProtKB-KW"/>
</dbReference>
<dbReference type="OrthoDB" id="9356955at2759"/>
<dbReference type="InterPro" id="IPR001584">
    <property type="entry name" value="Integrase_cat-core"/>
</dbReference>
<dbReference type="AlphaFoldDB" id="A0A8K1D9Q4"/>
<keyword evidence="5 8" id="KW-0472">Membrane</keyword>
<dbReference type="EMBL" id="SWJQ01001906">
    <property type="protein sequence ID" value="TRZ07196.1"/>
    <property type="molecule type" value="Genomic_DNA"/>
</dbReference>
<evidence type="ECO:0000256" key="2">
    <source>
        <dbReference type="ARBA" id="ARBA00022692"/>
    </source>
</evidence>
<organism evidence="10 11">
    <name type="scientific">Zosterops borbonicus</name>
    <dbReference type="NCBI Taxonomy" id="364589"/>
    <lineage>
        <taxon>Eukaryota</taxon>
        <taxon>Metazoa</taxon>
        <taxon>Chordata</taxon>
        <taxon>Craniata</taxon>
        <taxon>Vertebrata</taxon>
        <taxon>Euteleostomi</taxon>
        <taxon>Archelosauria</taxon>
        <taxon>Archosauria</taxon>
        <taxon>Dinosauria</taxon>
        <taxon>Saurischia</taxon>
        <taxon>Theropoda</taxon>
        <taxon>Coelurosauria</taxon>
        <taxon>Aves</taxon>
        <taxon>Neognathae</taxon>
        <taxon>Neoaves</taxon>
        <taxon>Telluraves</taxon>
        <taxon>Australaves</taxon>
        <taxon>Passeriformes</taxon>
        <taxon>Sylvioidea</taxon>
        <taxon>Zosteropidae</taxon>
        <taxon>Zosterops</taxon>
    </lineage>
</organism>
<proteinExistence type="predicted"/>
<evidence type="ECO:0000256" key="4">
    <source>
        <dbReference type="ARBA" id="ARBA00023040"/>
    </source>
</evidence>
<evidence type="ECO:0000256" key="7">
    <source>
        <dbReference type="ARBA" id="ARBA00023224"/>
    </source>
</evidence>
<dbReference type="InterPro" id="IPR036397">
    <property type="entry name" value="RNaseH_sf"/>
</dbReference>
<evidence type="ECO:0000313" key="11">
    <source>
        <dbReference type="Proteomes" id="UP000796761"/>
    </source>
</evidence>
<evidence type="ECO:0000256" key="5">
    <source>
        <dbReference type="ARBA" id="ARBA00023136"/>
    </source>
</evidence>
<dbReference type="GO" id="GO:0005886">
    <property type="term" value="C:plasma membrane"/>
    <property type="evidence" value="ECO:0007669"/>
    <property type="project" value="TreeGrafter"/>
</dbReference>
<dbReference type="PANTHER" id="PTHR11334">
    <property type="entry name" value="MAS-RELATED G-PROTEIN COUPLED RECEPTOR"/>
    <property type="match status" value="1"/>
</dbReference>
<dbReference type="PANTHER" id="PTHR11334:SF68">
    <property type="entry name" value="G-PROTEIN COUPLED RECEPTORS FAMILY 1 PROFILE DOMAIN-CONTAINING PROTEIN-RELATED"/>
    <property type="match status" value="1"/>
</dbReference>
<dbReference type="GO" id="GO:0015074">
    <property type="term" value="P:DNA integration"/>
    <property type="evidence" value="ECO:0007669"/>
    <property type="project" value="InterPro"/>
</dbReference>
<keyword evidence="11" id="KW-1185">Reference proteome</keyword>
<sequence>MVEATTGWLETYPVPHPTAQNTILGLEKQVLRRHGTPERIESNSGTHFKNSLIESWAREHGIGWVFHIPYHAPASGEVEKCNGLLKTTLKALGGGTLKNWEINLAKATWLVDTRGFTNRAVTNLCPSHQQEHCQAALISMYIIILLLFAAPILISSTTDFIKAKWGSKELKPKTRDIVIFLLVLFIVLLTLCNFLQQLRYTLVSSEVFFLLNCIHSSIKPFIYFLAGRCWRPCSLRSLRLSLQRAFDEQKEKTAHSNDAPMDTVI</sequence>
<dbReference type="SUPFAM" id="SSF53098">
    <property type="entry name" value="Ribonuclease H-like"/>
    <property type="match status" value="1"/>
</dbReference>
<evidence type="ECO:0000313" key="10">
    <source>
        <dbReference type="EMBL" id="TRZ07196.1"/>
    </source>
</evidence>
<evidence type="ECO:0000256" key="8">
    <source>
        <dbReference type="SAM" id="Phobius"/>
    </source>
</evidence>
<dbReference type="PROSITE" id="PS50994">
    <property type="entry name" value="INTEGRASE"/>
    <property type="match status" value="1"/>
</dbReference>
<accession>A0A8K1D9Q4</accession>
<evidence type="ECO:0000256" key="3">
    <source>
        <dbReference type="ARBA" id="ARBA00022989"/>
    </source>
</evidence>
<comment type="subcellular location">
    <subcellularLocation>
        <location evidence="1">Membrane</location>
        <topology evidence="1">Multi-pass membrane protein</topology>
    </subcellularLocation>
</comment>
<feature type="domain" description="Integrase catalytic" evidence="9">
    <location>
        <begin position="1"/>
        <end position="134"/>
    </location>
</feature>
<gene>
    <name evidence="10" type="ORF">HGM15179_019908</name>
</gene>
<evidence type="ECO:0000259" key="9">
    <source>
        <dbReference type="PROSITE" id="PS50994"/>
    </source>
</evidence>
<keyword evidence="6" id="KW-0675">Receptor</keyword>